<keyword evidence="1" id="KW-0812">Transmembrane</keyword>
<proteinExistence type="predicted"/>
<feature type="transmembrane region" description="Helical" evidence="1">
    <location>
        <begin position="134"/>
        <end position="153"/>
    </location>
</feature>
<dbReference type="Proteomes" id="UP000568380">
    <property type="component" value="Unassembled WGS sequence"/>
</dbReference>
<organism evidence="3 4">
    <name type="scientific">Nonomuraea endophytica</name>
    <dbReference type="NCBI Taxonomy" id="714136"/>
    <lineage>
        <taxon>Bacteria</taxon>
        <taxon>Bacillati</taxon>
        <taxon>Actinomycetota</taxon>
        <taxon>Actinomycetes</taxon>
        <taxon>Streptosporangiales</taxon>
        <taxon>Streptosporangiaceae</taxon>
        <taxon>Nonomuraea</taxon>
    </lineage>
</organism>
<keyword evidence="4" id="KW-1185">Reference proteome</keyword>
<name>A0A7W7ZXQ6_9ACTN</name>
<dbReference type="Gene3D" id="1.20.144.10">
    <property type="entry name" value="Phosphatidic acid phosphatase type 2/haloperoxidase"/>
    <property type="match status" value="1"/>
</dbReference>
<dbReference type="EMBL" id="JACHIN010000001">
    <property type="protein sequence ID" value="MBB5075751.1"/>
    <property type="molecule type" value="Genomic_DNA"/>
</dbReference>
<dbReference type="PANTHER" id="PTHR14969">
    <property type="entry name" value="SPHINGOSINE-1-PHOSPHATE PHOSPHOHYDROLASE"/>
    <property type="match status" value="1"/>
</dbReference>
<feature type="transmembrane region" description="Helical" evidence="1">
    <location>
        <begin position="93"/>
        <end position="114"/>
    </location>
</feature>
<feature type="transmembrane region" description="Helical" evidence="1">
    <location>
        <begin position="162"/>
        <end position="184"/>
    </location>
</feature>
<comment type="caution">
    <text evidence="3">The sequence shown here is derived from an EMBL/GenBank/DDBJ whole genome shotgun (WGS) entry which is preliminary data.</text>
</comment>
<dbReference type="PANTHER" id="PTHR14969:SF13">
    <property type="entry name" value="AT30094P"/>
    <property type="match status" value="1"/>
</dbReference>
<dbReference type="GO" id="GO:0050380">
    <property type="term" value="F:undecaprenyl-diphosphatase activity"/>
    <property type="evidence" value="ECO:0007669"/>
    <property type="project" value="UniProtKB-EC"/>
</dbReference>
<feature type="transmembrane region" description="Helical" evidence="1">
    <location>
        <begin position="71"/>
        <end position="86"/>
    </location>
</feature>
<dbReference type="EC" id="3.6.1.27" evidence="3"/>
<accession>A0A7W7ZXQ6</accession>
<protein>
    <submittedName>
        <fullName evidence="3">Undecaprenyl-diphosphatase</fullName>
        <ecNumber evidence="3">3.6.1.27</ecNumber>
    </submittedName>
</protein>
<feature type="domain" description="Phosphatidic acid phosphatase type 2/haloperoxidase" evidence="2">
    <location>
        <begin position="90"/>
        <end position="205"/>
    </location>
</feature>
<dbReference type="InterPro" id="IPR000326">
    <property type="entry name" value="PAP2/HPO"/>
</dbReference>
<evidence type="ECO:0000259" key="2">
    <source>
        <dbReference type="SMART" id="SM00014"/>
    </source>
</evidence>
<dbReference type="RefSeq" id="WP_184958905.1">
    <property type="nucleotide sequence ID" value="NZ_JACHIN010000001.1"/>
</dbReference>
<keyword evidence="1" id="KW-0472">Membrane</keyword>
<keyword evidence="1" id="KW-1133">Transmembrane helix</keyword>
<dbReference type="AlphaFoldDB" id="A0A7W7ZXQ6"/>
<evidence type="ECO:0000256" key="1">
    <source>
        <dbReference type="SAM" id="Phobius"/>
    </source>
</evidence>
<dbReference type="InterPro" id="IPR036938">
    <property type="entry name" value="PAP2/HPO_sf"/>
</dbReference>
<dbReference type="Pfam" id="PF01569">
    <property type="entry name" value="PAP2"/>
    <property type="match status" value="1"/>
</dbReference>
<sequence>MPRFGLRLTIAAVIALCAGALFAVLALLVETAFPPVWELDRAAAYGLHAVATANPELTRFMLTWTDVFGPWPWRLAVIAAAACLVWRGASRPALWAIFTITAGGVLGLLLKIIIGRIRPELPDPVSIAPGEAFPSGHALTATLGAGVLVLLLLPRLRGAGKALAWGIAAFLAVSVAATRVALGVHWFSDAVGGVLLGLLVVAATTAAFEGWRRDMGREPAEPLVEGVEPEEARRA</sequence>
<dbReference type="SMART" id="SM00014">
    <property type="entry name" value="acidPPc"/>
    <property type="match status" value="1"/>
</dbReference>
<evidence type="ECO:0000313" key="4">
    <source>
        <dbReference type="Proteomes" id="UP000568380"/>
    </source>
</evidence>
<evidence type="ECO:0000313" key="3">
    <source>
        <dbReference type="EMBL" id="MBB5075751.1"/>
    </source>
</evidence>
<feature type="transmembrane region" description="Helical" evidence="1">
    <location>
        <begin position="190"/>
        <end position="208"/>
    </location>
</feature>
<gene>
    <name evidence="3" type="ORF">HNR40_001197</name>
</gene>
<keyword evidence="3" id="KW-0378">Hydrolase</keyword>
<reference evidence="3 4" key="1">
    <citation type="submission" date="2020-08" db="EMBL/GenBank/DDBJ databases">
        <title>Genomic Encyclopedia of Type Strains, Phase IV (KMG-IV): sequencing the most valuable type-strain genomes for metagenomic binning, comparative biology and taxonomic classification.</title>
        <authorList>
            <person name="Goeker M."/>
        </authorList>
    </citation>
    <scope>NUCLEOTIDE SEQUENCE [LARGE SCALE GENOMIC DNA]</scope>
    <source>
        <strain evidence="3 4">DSM 45385</strain>
    </source>
</reference>
<dbReference type="SUPFAM" id="SSF48317">
    <property type="entry name" value="Acid phosphatase/Vanadium-dependent haloperoxidase"/>
    <property type="match status" value="1"/>
</dbReference>